<dbReference type="InterPro" id="IPR059179">
    <property type="entry name" value="MLKL-like_MCAfunc"/>
</dbReference>
<keyword evidence="1" id="KW-0547">Nucleotide-binding</keyword>
<evidence type="ECO:0000256" key="3">
    <source>
        <dbReference type="SAM" id="MobiDB-lite"/>
    </source>
</evidence>
<dbReference type="CDD" id="cd13999">
    <property type="entry name" value="STKc_MAP3K-like"/>
    <property type="match status" value="1"/>
</dbReference>
<dbReference type="Pfam" id="PF07714">
    <property type="entry name" value="PK_Tyr_Ser-Thr"/>
    <property type="match status" value="1"/>
</dbReference>
<feature type="compositionally biased region" description="Pro residues" evidence="3">
    <location>
        <begin position="228"/>
        <end position="239"/>
    </location>
</feature>
<reference evidence="5" key="1">
    <citation type="submission" date="2021-11" db="EMBL/GenBank/DDBJ databases">
        <authorList>
            <consortium name="Genoscope - CEA"/>
            <person name="William W."/>
        </authorList>
    </citation>
    <scope>NUCLEOTIDE SEQUENCE</scope>
</reference>
<dbReference type="GO" id="GO:0004672">
    <property type="term" value="F:protein kinase activity"/>
    <property type="evidence" value="ECO:0007669"/>
    <property type="project" value="InterPro"/>
</dbReference>
<dbReference type="SUPFAM" id="SSF56112">
    <property type="entry name" value="Protein kinase-like (PK-like)"/>
    <property type="match status" value="1"/>
</dbReference>
<keyword evidence="2" id="KW-0067">ATP-binding</keyword>
<protein>
    <recommendedName>
        <fullName evidence="4">Protein kinase domain-containing protein</fullName>
    </recommendedName>
</protein>
<keyword evidence="6" id="KW-1185">Reference proteome</keyword>
<dbReference type="GO" id="GO:0097527">
    <property type="term" value="P:necroptotic signaling pathway"/>
    <property type="evidence" value="ECO:0007669"/>
    <property type="project" value="TreeGrafter"/>
</dbReference>
<dbReference type="PROSITE" id="PS00108">
    <property type="entry name" value="PROTEIN_KINASE_ST"/>
    <property type="match status" value="1"/>
</dbReference>
<feature type="region of interest" description="Disordered" evidence="3">
    <location>
        <begin position="118"/>
        <end position="175"/>
    </location>
</feature>
<feature type="region of interest" description="Disordered" evidence="3">
    <location>
        <begin position="223"/>
        <end position="287"/>
    </location>
</feature>
<dbReference type="EMBL" id="CAKKNE010000004">
    <property type="protein sequence ID" value="CAH0373910.1"/>
    <property type="molecule type" value="Genomic_DNA"/>
</dbReference>
<dbReference type="CDD" id="cd21037">
    <property type="entry name" value="MLKL_NTD"/>
    <property type="match status" value="1"/>
</dbReference>
<dbReference type="SMART" id="SM00220">
    <property type="entry name" value="S_TKc"/>
    <property type="match status" value="1"/>
</dbReference>
<dbReference type="InterPro" id="IPR011009">
    <property type="entry name" value="Kinase-like_dom_sf"/>
</dbReference>
<evidence type="ECO:0000313" key="5">
    <source>
        <dbReference type="EMBL" id="CAH0373910.1"/>
    </source>
</evidence>
<dbReference type="InterPro" id="IPR001245">
    <property type="entry name" value="Ser-Thr/Tyr_kinase_cat_dom"/>
</dbReference>
<organism evidence="5 6">
    <name type="scientific">Pelagomonas calceolata</name>
    <dbReference type="NCBI Taxonomy" id="35677"/>
    <lineage>
        <taxon>Eukaryota</taxon>
        <taxon>Sar</taxon>
        <taxon>Stramenopiles</taxon>
        <taxon>Ochrophyta</taxon>
        <taxon>Pelagophyceae</taxon>
        <taxon>Pelagomonadales</taxon>
        <taxon>Pelagomonadaceae</taxon>
        <taxon>Pelagomonas</taxon>
    </lineage>
</organism>
<dbReference type="InterPro" id="IPR051681">
    <property type="entry name" value="Ser/Thr_Kinases-Pseudokinases"/>
</dbReference>
<dbReference type="AlphaFoldDB" id="A0A8J2SLU2"/>
<dbReference type="PROSITE" id="PS50011">
    <property type="entry name" value="PROTEIN_KINASE_DOM"/>
    <property type="match status" value="1"/>
</dbReference>
<dbReference type="InterPro" id="IPR008271">
    <property type="entry name" value="Ser/Thr_kinase_AS"/>
</dbReference>
<dbReference type="GO" id="GO:0005524">
    <property type="term" value="F:ATP binding"/>
    <property type="evidence" value="ECO:0007669"/>
    <property type="project" value="UniProtKB-KW"/>
</dbReference>
<comment type="caution">
    <text evidence="5">The sequence shown here is derived from an EMBL/GenBank/DDBJ whole genome shotgun (WGS) entry which is preliminary data.</text>
</comment>
<name>A0A8J2SLU2_9STRA</name>
<proteinExistence type="predicted"/>
<evidence type="ECO:0000256" key="1">
    <source>
        <dbReference type="ARBA" id="ARBA00022741"/>
    </source>
</evidence>
<dbReference type="PANTHER" id="PTHR44329:SF298">
    <property type="entry name" value="MIXED LINEAGE KINASE DOMAIN-LIKE PROTEIN"/>
    <property type="match status" value="1"/>
</dbReference>
<feature type="domain" description="Protein kinase" evidence="4">
    <location>
        <begin position="604"/>
        <end position="863"/>
    </location>
</feature>
<evidence type="ECO:0000313" key="6">
    <source>
        <dbReference type="Proteomes" id="UP000789595"/>
    </source>
</evidence>
<dbReference type="Proteomes" id="UP000789595">
    <property type="component" value="Unassembled WGS sequence"/>
</dbReference>
<dbReference type="InterPro" id="IPR000719">
    <property type="entry name" value="Prot_kinase_dom"/>
</dbReference>
<dbReference type="Gene3D" id="1.10.510.10">
    <property type="entry name" value="Transferase(Phosphotransferase) domain 1"/>
    <property type="match status" value="1"/>
</dbReference>
<sequence>MRQRWAARMDQSQGETTMAAQQQVVRVKVPQGATVGSTVQATLPNGQQVKVQLPPGVVPGQVISIAVQAAASPRTTQNLPPQAASNVQAMKAVRLTVPATIPASRTIRFTLDGTVHEVPLPPGARPGQTLDLQVPAAAPQPVKKKSSSWFGSKTKKKSGKKPEAAPPPPGTRRVRVVVPPNLGAATSFGISVDGVSMVVNVPKGVKAGESVNVDVPLPTGTAREVAPAPSPAAPAPAPAPGGGWFGSSEPAPAPAPKRGWFASLTGRDRPAGEDAPPPSALKRHAETSSVVQNGMTVASALLSAGSSLPLVGRLCEAAQSCLGSAEEFSEKADDVLVAAKRVVDVLNVVQMMVRNVDNLAEGRELVEQAMRELVDLLVEFNAAVRKFGKKGWLKRAFKMQSHVKTLGRLDKRVVAQLQIFRDVYRLSVDHLMMERTYRIEASVGQLVAERVRATGDPEGKVVAVLSDDPAAVARVAADGRVAASELSSELQEFRLEVKEGLGNLDKKMQEMLAGRDGDKEELAAIATAVNAAAARDEELLRAVEASAARDDAILAAVEAGATRDADLKQQVQGLSDSLRRKTKKEAVRQLKDAQLERYERQLDYVEDEPFAKGGEGEVFMAEYQGESVVLKKMSLVGMTATKRQRMLNHFKSELAIMTQLRSPRVARFYGVVTTDTTFLGLVMEYCAGGSLRACLDGESGKVTADLQRVWGLDVALGMAHLYSQGVEHRDLKALNVLLTSNLRGKVTDFGLSKCDDLRTTQTTQGGGGAAGTSAFMAPELLEDNTFTEKSDVYSYAIVLWEIWSRQVPWSDLRPMQIMRKVVDKRERPPVPAGMPAELRELMVRSWTHQPADRPDFAEIEAQLKASTPRRAPGGPARWGSGAVDAERDSAQGVTGRVFGGWLG</sequence>
<evidence type="ECO:0000259" key="4">
    <source>
        <dbReference type="PROSITE" id="PS50011"/>
    </source>
</evidence>
<accession>A0A8J2SLU2</accession>
<dbReference type="PANTHER" id="PTHR44329">
    <property type="entry name" value="SERINE/THREONINE-PROTEIN KINASE TNNI3K-RELATED"/>
    <property type="match status" value="1"/>
</dbReference>
<feature type="region of interest" description="Disordered" evidence="3">
    <location>
        <begin position="865"/>
        <end position="890"/>
    </location>
</feature>
<evidence type="ECO:0000256" key="2">
    <source>
        <dbReference type="ARBA" id="ARBA00022840"/>
    </source>
</evidence>
<gene>
    <name evidence="5" type="ORF">PECAL_4P11580</name>
</gene>
<dbReference type="PRINTS" id="PR00109">
    <property type="entry name" value="TYRKINASE"/>
</dbReference>
<dbReference type="OrthoDB" id="197391at2759"/>